<sequence length="300" mass="32488">MASERSQMVRDHWRSMTEAAVANPGQTPEEVRERVERFWPALTAEPGGVDYLEVEVAGRPALWAVPKGAAEDQVVFSVHGGGGVSGSIYTHRKMFAHLAKAVGARALLVGYRQEAYPVPLEDTTTAYRWLLDQGTNAGHIAVVGDSIGGGLSVSTLLRARELGLPIPAALMLISPFVDMTVSNDTFATNSTNEAFFYKEVVSFLASAYLAGADPKEPLASPLYADLSGLPPTYVQVGEHETLLGESLEFEQNAREAGVDVRLDVFPEQQHTFQMAAGYSPESDDALRRLAEWVRPKIGLG</sequence>
<gene>
    <name evidence="4" type="ORF">SAMN05421869_113123</name>
</gene>
<dbReference type="STRING" id="633440.SAMN05421869_113123"/>
<reference evidence="4 5" key="1">
    <citation type="submission" date="2016-10" db="EMBL/GenBank/DDBJ databases">
        <authorList>
            <person name="de Groot N.N."/>
        </authorList>
    </citation>
    <scope>NUCLEOTIDE SEQUENCE [LARGE SCALE GENOMIC DNA]</scope>
    <source>
        <strain evidence="4 5">CGMCC 4.6533</strain>
    </source>
</reference>
<dbReference type="PANTHER" id="PTHR48081">
    <property type="entry name" value="AB HYDROLASE SUPERFAMILY PROTEIN C4A8.06C"/>
    <property type="match status" value="1"/>
</dbReference>
<accession>A0A1G8XZD9</accession>
<dbReference type="Gene3D" id="3.40.50.1820">
    <property type="entry name" value="alpha/beta hydrolase"/>
    <property type="match status" value="1"/>
</dbReference>
<dbReference type="Proteomes" id="UP000199202">
    <property type="component" value="Unassembled WGS sequence"/>
</dbReference>
<proteinExistence type="inferred from homology"/>
<protein>
    <submittedName>
        <fullName evidence="4">Acetyl esterase/lipase</fullName>
    </submittedName>
</protein>
<dbReference type="InterPro" id="IPR029058">
    <property type="entry name" value="AB_hydrolase_fold"/>
</dbReference>
<name>A0A1G8XZD9_9ACTN</name>
<dbReference type="InterPro" id="IPR050300">
    <property type="entry name" value="GDXG_lipolytic_enzyme"/>
</dbReference>
<dbReference type="RefSeq" id="WP_090938027.1">
    <property type="nucleotide sequence ID" value="NZ_FNDJ01000013.1"/>
</dbReference>
<dbReference type="Pfam" id="PF07859">
    <property type="entry name" value="Abhydrolase_3"/>
    <property type="match status" value="1"/>
</dbReference>
<feature type="domain" description="Alpha/beta hydrolase fold-3" evidence="3">
    <location>
        <begin position="76"/>
        <end position="273"/>
    </location>
</feature>
<dbReference type="SUPFAM" id="SSF53474">
    <property type="entry name" value="alpha/beta-Hydrolases"/>
    <property type="match status" value="1"/>
</dbReference>
<dbReference type="GO" id="GO:0004806">
    <property type="term" value="F:triacylglycerol lipase activity"/>
    <property type="evidence" value="ECO:0007669"/>
    <property type="project" value="TreeGrafter"/>
</dbReference>
<evidence type="ECO:0000256" key="1">
    <source>
        <dbReference type="ARBA" id="ARBA00010515"/>
    </source>
</evidence>
<keyword evidence="2" id="KW-0378">Hydrolase</keyword>
<dbReference type="InterPro" id="IPR013094">
    <property type="entry name" value="AB_hydrolase_3"/>
</dbReference>
<dbReference type="EMBL" id="FNDJ01000013">
    <property type="protein sequence ID" value="SDJ95892.1"/>
    <property type="molecule type" value="Genomic_DNA"/>
</dbReference>
<evidence type="ECO:0000259" key="3">
    <source>
        <dbReference type="Pfam" id="PF07859"/>
    </source>
</evidence>
<comment type="similarity">
    <text evidence="1">Belongs to the 'GDXG' lipolytic enzyme family.</text>
</comment>
<dbReference type="AlphaFoldDB" id="A0A1G8XZD9"/>
<organism evidence="4 5">
    <name type="scientific">Nonomuraea jiangxiensis</name>
    <dbReference type="NCBI Taxonomy" id="633440"/>
    <lineage>
        <taxon>Bacteria</taxon>
        <taxon>Bacillati</taxon>
        <taxon>Actinomycetota</taxon>
        <taxon>Actinomycetes</taxon>
        <taxon>Streptosporangiales</taxon>
        <taxon>Streptosporangiaceae</taxon>
        <taxon>Nonomuraea</taxon>
    </lineage>
</organism>
<evidence type="ECO:0000313" key="4">
    <source>
        <dbReference type="EMBL" id="SDJ95892.1"/>
    </source>
</evidence>
<keyword evidence="5" id="KW-1185">Reference proteome</keyword>
<evidence type="ECO:0000313" key="5">
    <source>
        <dbReference type="Proteomes" id="UP000199202"/>
    </source>
</evidence>
<evidence type="ECO:0000256" key="2">
    <source>
        <dbReference type="ARBA" id="ARBA00022801"/>
    </source>
</evidence>
<dbReference type="PANTHER" id="PTHR48081:SF30">
    <property type="entry name" value="ACETYL-HYDROLASE LIPR-RELATED"/>
    <property type="match status" value="1"/>
</dbReference>
<dbReference type="OrthoDB" id="128186at2"/>